<comment type="caution">
    <text evidence="10">The sequence shown here is derived from an EMBL/GenBank/DDBJ whole genome shotgun (WGS) entry which is preliminary data.</text>
</comment>
<dbReference type="InterPro" id="IPR013482">
    <property type="entry name" value="Molybde_CF_guanTrfase"/>
</dbReference>
<evidence type="ECO:0000256" key="1">
    <source>
        <dbReference type="ARBA" id="ARBA00022490"/>
    </source>
</evidence>
<dbReference type="PANTHER" id="PTHR19136">
    <property type="entry name" value="MOLYBDENUM COFACTOR GUANYLYLTRANSFERASE"/>
    <property type="match status" value="1"/>
</dbReference>
<dbReference type="PANTHER" id="PTHR19136:SF81">
    <property type="entry name" value="MOLYBDENUM COFACTOR GUANYLYLTRANSFERASE"/>
    <property type="match status" value="1"/>
</dbReference>
<keyword evidence="4 8" id="KW-0547">Nucleotide-binding</keyword>
<comment type="catalytic activity">
    <reaction evidence="8">
        <text>Mo-molybdopterin + GTP + H(+) = Mo-molybdopterin guanine dinucleotide + diphosphate</text>
        <dbReference type="Rhea" id="RHEA:34243"/>
        <dbReference type="ChEBI" id="CHEBI:15378"/>
        <dbReference type="ChEBI" id="CHEBI:33019"/>
        <dbReference type="ChEBI" id="CHEBI:37565"/>
        <dbReference type="ChEBI" id="CHEBI:71302"/>
        <dbReference type="ChEBI" id="CHEBI:71310"/>
        <dbReference type="EC" id="2.7.7.77"/>
    </reaction>
</comment>
<feature type="binding site" evidence="8">
    <location>
        <begin position="12"/>
        <end position="14"/>
    </location>
    <ligand>
        <name>GTP</name>
        <dbReference type="ChEBI" id="CHEBI:37565"/>
    </ligand>
</feature>
<comment type="subcellular location">
    <subcellularLocation>
        <location evidence="8">Cytoplasm</location>
    </subcellularLocation>
</comment>
<keyword evidence="6 8" id="KW-0342">GTP-binding</keyword>
<evidence type="ECO:0000256" key="2">
    <source>
        <dbReference type="ARBA" id="ARBA00022679"/>
    </source>
</evidence>
<proteinExistence type="inferred from homology"/>
<feature type="domain" description="MobA-like NTP transferase" evidence="9">
    <location>
        <begin position="11"/>
        <end position="165"/>
    </location>
</feature>
<dbReference type="GO" id="GO:0061603">
    <property type="term" value="F:molybdenum cofactor guanylyltransferase activity"/>
    <property type="evidence" value="ECO:0007669"/>
    <property type="project" value="UniProtKB-EC"/>
</dbReference>
<dbReference type="HAMAP" id="MF_00316">
    <property type="entry name" value="MobA"/>
    <property type="match status" value="1"/>
</dbReference>
<keyword evidence="1 8" id="KW-0963">Cytoplasm</keyword>
<dbReference type="EMBL" id="JANFWR010000009">
    <property type="protein sequence ID" value="MCW0399087.1"/>
    <property type="molecule type" value="Genomic_DNA"/>
</dbReference>
<name>A0ABT3DUD9_9XANT</name>
<reference evidence="10 11" key="1">
    <citation type="submission" date="2022-06" db="EMBL/GenBank/DDBJ databases">
        <title>Dynamics of rice microbiomes reveals core vertical transmitted seed endophytes.</title>
        <authorList>
            <person name="Liao K."/>
            <person name="Zhang X."/>
        </authorList>
    </citation>
    <scope>NUCLEOTIDE SEQUENCE [LARGE SCALE GENOMIC DNA]</scope>
    <source>
        <strain evidence="10 11">YT10-10-1</strain>
    </source>
</reference>
<keyword evidence="7 8" id="KW-0501">Molybdenum cofactor biosynthesis</keyword>
<gene>
    <name evidence="8" type="primary">mobA</name>
    <name evidence="10" type="ORF">NB700_001643</name>
</gene>
<keyword evidence="10" id="KW-0548">Nucleotidyltransferase</keyword>
<comment type="similarity">
    <text evidence="8">Belongs to the MobA family.</text>
</comment>
<dbReference type="Pfam" id="PF12804">
    <property type="entry name" value="NTP_transf_3"/>
    <property type="match status" value="1"/>
</dbReference>
<keyword evidence="2 8" id="KW-0808">Transferase</keyword>
<evidence type="ECO:0000256" key="7">
    <source>
        <dbReference type="ARBA" id="ARBA00023150"/>
    </source>
</evidence>
<dbReference type="RefSeq" id="WP_267083361.1">
    <property type="nucleotide sequence ID" value="NZ_CP099530.1"/>
</dbReference>
<organism evidence="10 11">
    <name type="scientific">Xanthomonas sacchari</name>
    <dbReference type="NCBI Taxonomy" id="56458"/>
    <lineage>
        <taxon>Bacteria</taxon>
        <taxon>Pseudomonadati</taxon>
        <taxon>Pseudomonadota</taxon>
        <taxon>Gammaproteobacteria</taxon>
        <taxon>Lysobacterales</taxon>
        <taxon>Lysobacteraceae</taxon>
        <taxon>Xanthomonas</taxon>
    </lineage>
</organism>
<evidence type="ECO:0000256" key="6">
    <source>
        <dbReference type="ARBA" id="ARBA00023134"/>
    </source>
</evidence>
<dbReference type="InterPro" id="IPR025877">
    <property type="entry name" value="MobA-like_NTP_Trfase"/>
</dbReference>
<dbReference type="CDD" id="cd02503">
    <property type="entry name" value="MobA"/>
    <property type="match status" value="1"/>
</dbReference>
<dbReference type="EC" id="2.7.7.77" evidence="8"/>
<feature type="binding site" evidence="8">
    <location>
        <position position="107"/>
    </location>
    <ligand>
        <name>Mg(2+)</name>
        <dbReference type="ChEBI" id="CHEBI:18420"/>
    </ligand>
</feature>
<evidence type="ECO:0000256" key="8">
    <source>
        <dbReference type="HAMAP-Rule" id="MF_00316"/>
    </source>
</evidence>
<dbReference type="SUPFAM" id="SSF53448">
    <property type="entry name" value="Nucleotide-diphospho-sugar transferases"/>
    <property type="match status" value="1"/>
</dbReference>
<dbReference type="Proteomes" id="UP001320843">
    <property type="component" value="Unassembled WGS sequence"/>
</dbReference>
<comment type="subunit">
    <text evidence="8">Monomer.</text>
</comment>
<evidence type="ECO:0000256" key="4">
    <source>
        <dbReference type="ARBA" id="ARBA00022741"/>
    </source>
</evidence>
<evidence type="ECO:0000259" key="9">
    <source>
        <dbReference type="Pfam" id="PF12804"/>
    </source>
</evidence>
<feature type="binding site" evidence="8">
    <location>
        <position position="71"/>
    </location>
    <ligand>
        <name>GTP</name>
        <dbReference type="ChEBI" id="CHEBI:37565"/>
    </ligand>
</feature>
<keyword evidence="3 8" id="KW-0479">Metal-binding</keyword>
<feature type="binding site" evidence="8">
    <location>
        <position position="25"/>
    </location>
    <ligand>
        <name>GTP</name>
        <dbReference type="ChEBI" id="CHEBI:37565"/>
    </ligand>
</feature>
<comment type="function">
    <text evidence="8">Transfers a GMP moiety from GTP to Mo-molybdopterin (Mo-MPT) cofactor (Moco or molybdenum cofactor) to form Mo-molybdopterin guanine dinucleotide (Mo-MGD) cofactor.</text>
</comment>
<evidence type="ECO:0000256" key="5">
    <source>
        <dbReference type="ARBA" id="ARBA00022842"/>
    </source>
</evidence>
<comment type="caution">
    <text evidence="8">Lacks conserved residue(s) required for the propagation of feature annotation.</text>
</comment>
<dbReference type="InterPro" id="IPR029044">
    <property type="entry name" value="Nucleotide-diphossugar_trans"/>
</dbReference>
<feature type="binding site" evidence="8">
    <location>
        <position position="107"/>
    </location>
    <ligand>
        <name>GTP</name>
        <dbReference type="ChEBI" id="CHEBI:37565"/>
    </ligand>
</feature>
<accession>A0ABT3DUD9</accession>
<evidence type="ECO:0000313" key="11">
    <source>
        <dbReference type="Proteomes" id="UP001320843"/>
    </source>
</evidence>
<dbReference type="Gene3D" id="3.90.550.10">
    <property type="entry name" value="Spore Coat Polysaccharide Biosynthesis Protein SpsA, Chain A"/>
    <property type="match status" value="1"/>
</dbReference>
<keyword evidence="11" id="KW-1185">Reference proteome</keyword>
<comment type="cofactor">
    <cofactor evidence="8">
        <name>Mg(2+)</name>
        <dbReference type="ChEBI" id="CHEBI:18420"/>
    </cofactor>
</comment>
<evidence type="ECO:0000313" key="10">
    <source>
        <dbReference type="EMBL" id="MCW0399087.1"/>
    </source>
</evidence>
<protein>
    <recommendedName>
        <fullName evidence="8">Molybdenum cofactor guanylyltransferase</fullName>
        <shortName evidence="8">MoCo guanylyltransferase</shortName>
        <ecNumber evidence="8">2.7.7.77</ecNumber>
    </recommendedName>
    <alternativeName>
        <fullName evidence="8">GTP:molybdopterin guanylyltransferase</fullName>
    </alternativeName>
    <alternativeName>
        <fullName evidence="8">Mo-MPT guanylyltransferase</fullName>
    </alternativeName>
    <alternativeName>
        <fullName evidence="8">Molybdopterin guanylyltransferase</fullName>
    </alternativeName>
    <alternativeName>
        <fullName evidence="8">Molybdopterin-guanine dinucleotide synthase</fullName>
        <shortName evidence="8">MGD synthase</shortName>
    </alternativeName>
</protein>
<keyword evidence="5 8" id="KW-0460">Magnesium</keyword>
<comment type="domain">
    <text evidence="8">The N-terminal domain determines nucleotide recognition and specific binding, while the C-terminal domain determines the specific binding to the target protein.</text>
</comment>
<sequence>MDTRRAITLGILAGGRAQRLGGCDKAWLQRDGQAQVQWLVQALAPQVAQVLVSANRSLPRYAAIGLQAVPDRVAAPAGAERSLGPIAGLDALAAACATPWLLTVPVDICVLPRDLPAVLAAAAAAAADECDGAWVEDAAGAQPLVALYRLAALRPALEEALAAARYAPRSLQQRLRMRPVPLPEIVLGNLNTPQDLAAAGILPPP</sequence>
<evidence type="ECO:0000256" key="3">
    <source>
        <dbReference type="ARBA" id="ARBA00022723"/>
    </source>
</evidence>